<reference evidence="2" key="1">
    <citation type="submission" date="2018-05" db="EMBL/GenBank/DDBJ databases">
        <authorList>
            <person name="Lanie J.A."/>
            <person name="Ng W.-L."/>
            <person name="Kazmierczak K.M."/>
            <person name="Andrzejewski T.M."/>
            <person name="Davidsen T.M."/>
            <person name="Wayne K.J."/>
            <person name="Tettelin H."/>
            <person name="Glass J.I."/>
            <person name="Rusch D."/>
            <person name="Podicherti R."/>
            <person name="Tsui H.-C.T."/>
            <person name="Winkler M.E."/>
        </authorList>
    </citation>
    <scope>NUCLEOTIDE SEQUENCE</scope>
</reference>
<sequence length="256" mass="28704">MSKKNDISIPSADELYKKAKKLQPILLKRAEQTAELRRLPDETIQDFKNLGFFKILQPIRWGGYEMDPVVFYKVTSILAEACMSSAWVFSIVAVHNWQISVFDEQAQQDVWGEDNSVLISSSYAPKGIAKPEGDGYRVSGEWDWSSGSDHCDWFFGGAVLDPSVGFDSFVTLLIPRDDYEIIDNWHVYGLKGTGSKRIKVDGAFVPNYRIHYLKDAFLTNSPGNKTNSGPLYKFPFGQVFTHSVAIPSLGAYKGAL</sequence>
<accession>A0A382VU00</accession>
<dbReference type="SUPFAM" id="SSF56645">
    <property type="entry name" value="Acyl-CoA dehydrogenase NM domain-like"/>
    <property type="match status" value="1"/>
</dbReference>
<organism evidence="2">
    <name type="scientific">marine metagenome</name>
    <dbReference type="NCBI Taxonomy" id="408172"/>
    <lineage>
        <taxon>unclassified sequences</taxon>
        <taxon>metagenomes</taxon>
        <taxon>ecological metagenomes</taxon>
    </lineage>
</organism>
<dbReference type="GO" id="GO:0050660">
    <property type="term" value="F:flavin adenine dinucleotide binding"/>
    <property type="evidence" value="ECO:0007669"/>
    <property type="project" value="InterPro"/>
</dbReference>
<proteinExistence type="predicted"/>
<name>A0A382VU00_9ZZZZ</name>
<dbReference type="Gene3D" id="1.10.540.10">
    <property type="entry name" value="Acyl-CoA dehydrogenase/oxidase, N-terminal domain"/>
    <property type="match status" value="1"/>
</dbReference>
<feature type="non-terminal residue" evidence="2">
    <location>
        <position position="256"/>
    </location>
</feature>
<protein>
    <recommendedName>
        <fullName evidence="1">Acyl-CoA dehydrogenase/oxidase N-terminal domain-containing protein</fullName>
    </recommendedName>
</protein>
<dbReference type="Pfam" id="PF02771">
    <property type="entry name" value="Acyl-CoA_dh_N"/>
    <property type="match status" value="1"/>
</dbReference>
<evidence type="ECO:0000313" key="2">
    <source>
        <dbReference type="EMBL" id="SVD49515.1"/>
    </source>
</evidence>
<feature type="domain" description="Acyl-CoA dehydrogenase/oxidase N-terminal" evidence="1">
    <location>
        <begin position="28"/>
        <end position="111"/>
    </location>
</feature>
<evidence type="ECO:0000259" key="1">
    <source>
        <dbReference type="Pfam" id="PF02771"/>
    </source>
</evidence>
<dbReference type="AlphaFoldDB" id="A0A382VU00"/>
<dbReference type="InterPro" id="IPR013786">
    <property type="entry name" value="AcylCoA_DH/ox_N"/>
</dbReference>
<dbReference type="GO" id="GO:0016627">
    <property type="term" value="F:oxidoreductase activity, acting on the CH-CH group of donors"/>
    <property type="evidence" value="ECO:0007669"/>
    <property type="project" value="InterPro"/>
</dbReference>
<dbReference type="InterPro" id="IPR046373">
    <property type="entry name" value="Acyl-CoA_Oxase/DH_mid-dom_sf"/>
</dbReference>
<dbReference type="InterPro" id="IPR009100">
    <property type="entry name" value="AcylCoA_DH/oxidase_NM_dom_sf"/>
</dbReference>
<dbReference type="Gene3D" id="2.40.110.10">
    <property type="entry name" value="Butyryl-CoA Dehydrogenase, subunit A, domain 2"/>
    <property type="match status" value="1"/>
</dbReference>
<gene>
    <name evidence="2" type="ORF">METZ01_LOCUS402369</name>
</gene>
<dbReference type="EMBL" id="UINC01154307">
    <property type="protein sequence ID" value="SVD49515.1"/>
    <property type="molecule type" value="Genomic_DNA"/>
</dbReference>
<dbReference type="InterPro" id="IPR037069">
    <property type="entry name" value="AcylCoA_DH/ox_N_sf"/>
</dbReference>